<name>A0A151ZIQ0_TIELA</name>
<comment type="caution">
    <text evidence="11">The sequence shown here is derived from an EMBL/GenBank/DDBJ whole genome shotgun (WGS) entry which is preliminary data.</text>
</comment>
<feature type="domain" description="Arf-GAP" evidence="10">
    <location>
        <begin position="473"/>
        <end position="590"/>
    </location>
</feature>
<dbReference type="Proteomes" id="UP000076078">
    <property type="component" value="Unassembled WGS sequence"/>
</dbReference>
<evidence type="ECO:0000256" key="2">
    <source>
        <dbReference type="ARBA" id="ARBA00022468"/>
    </source>
</evidence>
<feature type="compositionally biased region" description="Acidic residues" evidence="8">
    <location>
        <begin position="907"/>
        <end position="927"/>
    </location>
</feature>
<keyword evidence="3" id="KW-0479">Metal-binding</keyword>
<dbReference type="GO" id="GO:0008270">
    <property type="term" value="F:zinc ion binding"/>
    <property type="evidence" value="ECO:0007669"/>
    <property type="project" value="UniProtKB-KW"/>
</dbReference>
<evidence type="ECO:0000256" key="3">
    <source>
        <dbReference type="ARBA" id="ARBA00022723"/>
    </source>
</evidence>
<evidence type="ECO:0000256" key="5">
    <source>
        <dbReference type="ARBA" id="ARBA00022771"/>
    </source>
</evidence>
<evidence type="ECO:0000259" key="10">
    <source>
        <dbReference type="PROSITE" id="PS50115"/>
    </source>
</evidence>
<evidence type="ECO:0000256" key="7">
    <source>
        <dbReference type="PROSITE-ProRule" id="PRU00288"/>
    </source>
</evidence>
<protein>
    <submittedName>
        <fullName evidence="11">Putative alpha-amylase</fullName>
    </submittedName>
</protein>
<keyword evidence="12" id="KW-1185">Reference proteome</keyword>
<evidence type="ECO:0000256" key="9">
    <source>
        <dbReference type="SAM" id="SignalP"/>
    </source>
</evidence>
<gene>
    <name evidence="11" type="ORF">DLAC_05242</name>
</gene>
<feature type="region of interest" description="Disordered" evidence="8">
    <location>
        <begin position="587"/>
        <end position="718"/>
    </location>
</feature>
<evidence type="ECO:0000256" key="8">
    <source>
        <dbReference type="SAM" id="MobiDB-lite"/>
    </source>
</evidence>
<dbReference type="AlphaFoldDB" id="A0A151ZIQ0"/>
<evidence type="ECO:0000313" key="11">
    <source>
        <dbReference type="EMBL" id="KYQ93843.1"/>
    </source>
</evidence>
<feature type="compositionally biased region" description="Low complexity" evidence="8">
    <location>
        <begin position="992"/>
        <end position="1011"/>
    </location>
</feature>
<dbReference type="EMBL" id="LODT01000025">
    <property type="protein sequence ID" value="KYQ93843.1"/>
    <property type="molecule type" value="Genomic_DNA"/>
</dbReference>
<dbReference type="PANTHER" id="PTHR10357:SF215">
    <property type="entry name" value="ALPHA-AMYLASE 1"/>
    <property type="match status" value="1"/>
</dbReference>
<dbReference type="Pfam" id="PF00128">
    <property type="entry name" value="Alpha-amylase"/>
    <property type="match status" value="1"/>
</dbReference>
<feature type="compositionally biased region" description="Low complexity" evidence="8">
    <location>
        <begin position="688"/>
        <end position="708"/>
    </location>
</feature>
<evidence type="ECO:0000256" key="1">
    <source>
        <dbReference type="ARBA" id="ARBA00001913"/>
    </source>
</evidence>
<organism evidence="11 12">
    <name type="scientific">Tieghemostelium lacteum</name>
    <name type="common">Slime mold</name>
    <name type="synonym">Dictyostelium lacteum</name>
    <dbReference type="NCBI Taxonomy" id="361077"/>
    <lineage>
        <taxon>Eukaryota</taxon>
        <taxon>Amoebozoa</taxon>
        <taxon>Evosea</taxon>
        <taxon>Eumycetozoa</taxon>
        <taxon>Dictyostelia</taxon>
        <taxon>Dictyosteliales</taxon>
        <taxon>Raperosteliaceae</taxon>
        <taxon>Tieghemostelium</taxon>
    </lineage>
</organism>
<dbReference type="InterPro" id="IPR037278">
    <property type="entry name" value="ARFGAP/RecO"/>
</dbReference>
<sequence>MKYQLLFFILVVSLCRGGTPDDWSQRTIYQLLTDRFSQTINESTPCANLSGYCGGTFEGVANHLDYIQSMGFDAIWISPVVTNTPGGYHGYWQQDIYTVNSNFGSSKDLEEMISQCHQRGIYVMLDVVANHVGPVNYDYSSIVPFNEPTHYHNCSDCPSQCTIDNFNDQPQVELCRLAGLPDLDQDNPFVLETLLTWIKNMTSFYQFDGLRIDTVPEVHETFWTLYNEAAGCYAVGEVYNGDVSYVSYYQNYLDAVLSYPMFFTLRNVFASQQSLYQLQSTIQEYQSSFKNMSLLGTFIDNHDQVRFLNVQPDYMLYQNAITYVLMAEGIPIIYYGTEQGFDGSADPNNREPLWTSEFNQQATLYQLIKTINEFRAQYPVYGSSQIQRYCDDTFYAFTRGQIFVALTNGGSDQYQISRNITFHPYDDGTTLCNIFYPTVDCITVANGQFTIYLDHGQHMSLSQSATNNIARAKELFKKLKEEDTSNKWCFECKAANPQWASVTYGIFICLECSGVHRGLGVHLSFVRSLTMDQWSDKQLEMMIAGGNNNCKEFFKKHGVPEDATIKNKYSTRGAALYKDKISAMAESKVWKEPEPQEERKKNTSSSSTSSSGSKSSSSTVKKPQGFGDWDNWDESPNNKSHSGSSKTKKLNNSGSGFGSFDSDDSPQQQPTYSTSSSKLKSSREETSNYRSSSPSTPSKSSYSSSGNSSSGGGYSDNRLKDYSNAKSISSSHFYGDDDNSYNSGGSSNYNRGGGGGGYNGYNGGGGGGGYNTSSYNSTLDYGLSLIGDGISKLSTVANVVSNKVQDGTLLSDTSTFISAYIQKAKGALSEGDYSYNGNGNGGGGYNSNNRNDKNAIYDQYTGVNANGYKNSPFNSKLPSSLNSSGSSNSSPSLNSSKNGQQKKNISEEEFVGWDVDEGSDKDDSDEENNFKSSKKPSQNNNKKSTKTYESDDSEPEERPVKNINNKKPTKQQPEEEEEEEDTWVWKEETPKKSSSSESSTKSKSSSVTPSKPKSKQIAEWDGDW</sequence>
<dbReference type="FunFam" id="1.10.220.150:FF:000014">
    <property type="entry name" value="ADP-ribosylation factor GTPase-activating protein"/>
    <property type="match status" value="1"/>
</dbReference>
<dbReference type="SUPFAM" id="SSF51445">
    <property type="entry name" value="(Trans)glycosidases"/>
    <property type="match status" value="1"/>
</dbReference>
<feature type="signal peptide" evidence="9">
    <location>
        <begin position="1"/>
        <end position="17"/>
    </location>
</feature>
<dbReference type="InParanoid" id="A0A151ZIQ0"/>
<feature type="compositionally biased region" description="Low complexity" evidence="8">
    <location>
        <begin position="869"/>
        <end position="898"/>
    </location>
</feature>
<dbReference type="SUPFAM" id="SSF51011">
    <property type="entry name" value="Glycosyl hydrolase domain"/>
    <property type="match status" value="1"/>
</dbReference>
<dbReference type="STRING" id="361077.A0A151ZIQ0"/>
<dbReference type="PANTHER" id="PTHR10357">
    <property type="entry name" value="ALPHA-AMYLASE FAMILY MEMBER"/>
    <property type="match status" value="1"/>
</dbReference>
<dbReference type="Gene3D" id="3.20.20.80">
    <property type="entry name" value="Glycosidases"/>
    <property type="match status" value="1"/>
</dbReference>
<keyword evidence="4 9" id="KW-0732">Signal</keyword>
<dbReference type="PROSITE" id="PS50115">
    <property type="entry name" value="ARFGAP"/>
    <property type="match status" value="1"/>
</dbReference>
<dbReference type="InterPro" id="IPR001164">
    <property type="entry name" value="ArfGAP_dom"/>
</dbReference>
<feature type="compositionally biased region" description="Polar residues" evidence="8">
    <location>
        <begin position="634"/>
        <end position="645"/>
    </location>
</feature>
<dbReference type="SUPFAM" id="SSF57863">
    <property type="entry name" value="ArfGap/RecO-like zinc finger"/>
    <property type="match status" value="1"/>
</dbReference>
<dbReference type="SMART" id="SM00642">
    <property type="entry name" value="Aamy"/>
    <property type="match status" value="1"/>
</dbReference>
<feature type="compositionally biased region" description="Low complexity" evidence="8">
    <location>
        <begin position="603"/>
        <end position="622"/>
    </location>
</feature>
<dbReference type="InterPro" id="IPR006047">
    <property type="entry name" value="GH13_cat_dom"/>
</dbReference>
<proteinExistence type="predicted"/>
<dbReference type="OrthoDB" id="1740265at2759"/>
<keyword evidence="5 7" id="KW-0863">Zinc-finger</keyword>
<dbReference type="InterPro" id="IPR017853">
    <property type="entry name" value="GH"/>
</dbReference>
<keyword evidence="6" id="KW-0862">Zinc</keyword>
<evidence type="ECO:0000256" key="4">
    <source>
        <dbReference type="ARBA" id="ARBA00022729"/>
    </source>
</evidence>
<dbReference type="GO" id="GO:0005975">
    <property type="term" value="P:carbohydrate metabolic process"/>
    <property type="evidence" value="ECO:0007669"/>
    <property type="project" value="InterPro"/>
</dbReference>
<dbReference type="CDD" id="cd08830">
    <property type="entry name" value="ArfGap_ArfGap1"/>
    <property type="match status" value="1"/>
</dbReference>
<keyword evidence="2" id="KW-0343">GTPase activation</keyword>
<evidence type="ECO:0000256" key="6">
    <source>
        <dbReference type="ARBA" id="ARBA00022833"/>
    </source>
</evidence>
<dbReference type="Gene3D" id="1.10.220.150">
    <property type="entry name" value="Arf GTPase activating protein"/>
    <property type="match status" value="1"/>
</dbReference>
<feature type="region of interest" description="Disordered" evidence="8">
    <location>
        <begin position="869"/>
        <end position="1024"/>
    </location>
</feature>
<dbReference type="GO" id="GO:0005096">
    <property type="term" value="F:GTPase activator activity"/>
    <property type="evidence" value="ECO:0007669"/>
    <property type="project" value="UniProtKB-KW"/>
</dbReference>
<dbReference type="InterPro" id="IPR038508">
    <property type="entry name" value="ArfGAP_dom_sf"/>
</dbReference>
<dbReference type="Pfam" id="PF01412">
    <property type="entry name" value="ArfGap"/>
    <property type="match status" value="1"/>
</dbReference>
<feature type="compositionally biased region" description="Low complexity" evidence="8">
    <location>
        <begin position="665"/>
        <end position="679"/>
    </location>
</feature>
<feature type="chain" id="PRO_5007593363" evidence="9">
    <location>
        <begin position="18"/>
        <end position="1024"/>
    </location>
</feature>
<evidence type="ECO:0000313" key="12">
    <source>
        <dbReference type="Proteomes" id="UP000076078"/>
    </source>
</evidence>
<dbReference type="CDD" id="cd11319">
    <property type="entry name" value="AmyAc_euk_AmyA"/>
    <property type="match status" value="1"/>
</dbReference>
<dbReference type="SMART" id="SM00105">
    <property type="entry name" value="ArfGap"/>
    <property type="match status" value="1"/>
</dbReference>
<dbReference type="SMART" id="SM00632">
    <property type="entry name" value="Aamy_C"/>
    <property type="match status" value="1"/>
</dbReference>
<dbReference type="InterPro" id="IPR013780">
    <property type="entry name" value="Glyco_hydro_b"/>
</dbReference>
<reference evidence="11 12" key="1">
    <citation type="submission" date="2015-12" db="EMBL/GenBank/DDBJ databases">
        <title>Dictyostelia acquired genes for synthesis and detection of signals that induce cell-type specialization by lateral gene transfer from prokaryotes.</title>
        <authorList>
            <person name="Gloeckner G."/>
            <person name="Schaap P."/>
        </authorList>
    </citation>
    <scope>NUCLEOTIDE SEQUENCE [LARGE SCALE GENOMIC DNA]</scope>
    <source>
        <strain evidence="11 12">TK</strain>
    </source>
</reference>
<dbReference type="PRINTS" id="PR00405">
    <property type="entry name" value="REVINTRACTNG"/>
</dbReference>
<dbReference type="InterPro" id="IPR031319">
    <property type="entry name" value="A-amylase_C"/>
</dbReference>
<accession>A0A151ZIQ0</accession>
<dbReference type="Gene3D" id="2.60.40.1180">
    <property type="entry name" value="Golgi alpha-mannosidase II"/>
    <property type="match status" value="1"/>
</dbReference>
<feature type="compositionally biased region" description="Basic and acidic residues" evidence="8">
    <location>
        <begin position="588"/>
        <end position="601"/>
    </location>
</feature>
<comment type="cofactor">
    <cofactor evidence="1">
        <name>Ca(2+)</name>
        <dbReference type="ChEBI" id="CHEBI:29108"/>
    </cofactor>
</comment>